<evidence type="ECO:0000313" key="2">
    <source>
        <dbReference type="Proteomes" id="UP000305067"/>
    </source>
</evidence>
<dbReference type="AlphaFoldDB" id="A0A5C3QIW0"/>
<accession>A0A5C3QIW0</accession>
<dbReference type="EMBL" id="ML178825">
    <property type="protein sequence ID" value="TFL01457.1"/>
    <property type="molecule type" value="Genomic_DNA"/>
</dbReference>
<reference evidence="1 2" key="1">
    <citation type="journal article" date="2019" name="Nat. Ecol. Evol.">
        <title>Megaphylogeny resolves global patterns of mushroom evolution.</title>
        <authorList>
            <person name="Varga T."/>
            <person name="Krizsan K."/>
            <person name="Foldi C."/>
            <person name="Dima B."/>
            <person name="Sanchez-Garcia M."/>
            <person name="Sanchez-Ramirez S."/>
            <person name="Szollosi G.J."/>
            <person name="Szarkandi J.G."/>
            <person name="Papp V."/>
            <person name="Albert L."/>
            <person name="Andreopoulos W."/>
            <person name="Angelini C."/>
            <person name="Antonin V."/>
            <person name="Barry K.W."/>
            <person name="Bougher N.L."/>
            <person name="Buchanan P."/>
            <person name="Buyck B."/>
            <person name="Bense V."/>
            <person name="Catcheside P."/>
            <person name="Chovatia M."/>
            <person name="Cooper J."/>
            <person name="Damon W."/>
            <person name="Desjardin D."/>
            <person name="Finy P."/>
            <person name="Geml J."/>
            <person name="Haridas S."/>
            <person name="Hughes K."/>
            <person name="Justo A."/>
            <person name="Karasinski D."/>
            <person name="Kautmanova I."/>
            <person name="Kiss B."/>
            <person name="Kocsube S."/>
            <person name="Kotiranta H."/>
            <person name="LaButti K.M."/>
            <person name="Lechner B.E."/>
            <person name="Liimatainen K."/>
            <person name="Lipzen A."/>
            <person name="Lukacs Z."/>
            <person name="Mihaltcheva S."/>
            <person name="Morgado L.N."/>
            <person name="Niskanen T."/>
            <person name="Noordeloos M.E."/>
            <person name="Ohm R.A."/>
            <person name="Ortiz-Santana B."/>
            <person name="Ovrebo C."/>
            <person name="Racz N."/>
            <person name="Riley R."/>
            <person name="Savchenko A."/>
            <person name="Shiryaev A."/>
            <person name="Soop K."/>
            <person name="Spirin V."/>
            <person name="Szebenyi C."/>
            <person name="Tomsovsky M."/>
            <person name="Tulloss R.E."/>
            <person name="Uehling J."/>
            <person name="Grigoriev I.V."/>
            <person name="Vagvolgyi C."/>
            <person name="Papp T."/>
            <person name="Martin F.M."/>
            <person name="Miettinen O."/>
            <person name="Hibbett D.S."/>
            <person name="Nagy L.G."/>
        </authorList>
    </citation>
    <scope>NUCLEOTIDE SEQUENCE [LARGE SCALE GENOMIC DNA]</scope>
    <source>
        <strain evidence="1 2">CBS 309.79</strain>
    </source>
</reference>
<name>A0A5C3QIW0_9AGAR</name>
<protein>
    <submittedName>
        <fullName evidence="1">Uncharacterized protein</fullName>
    </submittedName>
</protein>
<gene>
    <name evidence="1" type="ORF">BDV98DRAFT_568113</name>
</gene>
<dbReference type="Proteomes" id="UP000305067">
    <property type="component" value="Unassembled WGS sequence"/>
</dbReference>
<organism evidence="1 2">
    <name type="scientific">Pterulicium gracile</name>
    <dbReference type="NCBI Taxonomy" id="1884261"/>
    <lineage>
        <taxon>Eukaryota</taxon>
        <taxon>Fungi</taxon>
        <taxon>Dikarya</taxon>
        <taxon>Basidiomycota</taxon>
        <taxon>Agaricomycotina</taxon>
        <taxon>Agaricomycetes</taxon>
        <taxon>Agaricomycetidae</taxon>
        <taxon>Agaricales</taxon>
        <taxon>Pleurotineae</taxon>
        <taxon>Pterulaceae</taxon>
        <taxon>Pterulicium</taxon>
    </lineage>
</organism>
<evidence type="ECO:0000313" key="1">
    <source>
        <dbReference type="EMBL" id="TFL01457.1"/>
    </source>
</evidence>
<sequence>MGAARTDVLKRARAMKFFILESMLSEYCSTGCWLLKGWDEVGQLSEADDFLQLSGSLLYALRAASCLTTAGSCERLGVSSARESLTALATALGDVAPGTRWSRRVYDRSLDTQKEA</sequence>
<keyword evidence="2" id="KW-1185">Reference proteome</keyword>
<proteinExistence type="predicted"/>